<evidence type="ECO:0000313" key="1">
    <source>
        <dbReference type="EMBL" id="CUS04491.2"/>
    </source>
</evidence>
<name>A0A160T2W5_9CHLR</name>
<organism evidence="1 2">
    <name type="scientific">Candidatus Promineifilum breve</name>
    <dbReference type="NCBI Taxonomy" id="1806508"/>
    <lineage>
        <taxon>Bacteria</taxon>
        <taxon>Bacillati</taxon>
        <taxon>Chloroflexota</taxon>
        <taxon>Ardenticatenia</taxon>
        <taxon>Candidatus Promineifilales</taxon>
        <taxon>Candidatus Promineifilaceae</taxon>
        <taxon>Candidatus Promineifilum</taxon>
    </lineage>
</organism>
<dbReference type="Proteomes" id="UP000215027">
    <property type="component" value="Chromosome I"/>
</dbReference>
<evidence type="ECO:0008006" key="3">
    <source>
        <dbReference type="Google" id="ProtNLM"/>
    </source>
</evidence>
<dbReference type="RefSeq" id="WP_394336800.1">
    <property type="nucleotide sequence ID" value="NZ_LN890655.1"/>
</dbReference>
<dbReference type="AlphaFoldDB" id="A0A160T2W5"/>
<gene>
    <name evidence="1" type="ORF">CFX0092_A2613</name>
</gene>
<protein>
    <recommendedName>
        <fullName evidence="3">DUF5615 domain-containing protein</fullName>
    </recommendedName>
</protein>
<dbReference type="KEGG" id="pbf:CFX0092_A2613"/>
<accession>A0A160T2W5</accession>
<keyword evidence="2" id="KW-1185">Reference proteome</keyword>
<reference evidence="1" key="1">
    <citation type="submission" date="2016-01" db="EMBL/GenBank/DDBJ databases">
        <authorList>
            <person name="Mcilroy J.S."/>
            <person name="Karst M S."/>
            <person name="Albertsen M."/>
        </authorList>
    </citation>
    <scope>NUCLEOTIDE SEQUENCE</scope>
    <source>
        <strain evidence="1">Cfx-K</strain>
    </source>
</reference>
<proteinExistence type="predicted"/>
<evidence type="ECO:0000313" key="2">
    <source>
        <dbReference type="Proteomes" id="UP000215027"/>
    </source>
</evidence>
<sequence length="66" mass="7361">MGNLGLTDEQQLAYSQALNMVLFTHDEDFLMVSVRMPLFAHAPTGLLPCLSTNTHLLTFTCDRSTM</sequence>
<dbReference type="EMBL" id="LN890655">
    <property type="protein sequence ID" value="CUS04491.2"/>
    <property type="molecule type" value="Genomic_DNA"/>
</dbReference>